<keyword evidence="2" id="KW-1185">Reference proteome</keyword>
<dbReference type="Gene3D" id="1.10.3210.10">
    <property type="entry name" value="Hypothetical protein af1432"/>
    <property type="match status" value="1"/>
</dbReference>
<organism evidence="1 2">
    <name type="scientific">Magallana gigas</name>
    <name type="common">Pacific oyster</name>
    <name type="synonym">Crassostrea gigas</name>
    <dbReference type="NCBI Taxonomy" id="29159"/>
    <lineage>
        <taxon>Eukaryota</taxon>
        <taxon>Metazoa</taxon>
        <taxon>Spiralia</taxon>
        <taxon>Lophotrochozoa</taxon>
        <taxon>Mollusca</taxon>
        <taxon>Bivalvia</taxon>
        <taxon>Autobranchia</taxon>
        <taxon>Pteriomorphia</taxon>
        <taxon>Ostreida</taxon>
        <taxon>Ostreoidea</taxon>
        <taxon>Ostreidae</taxon>
        <taxon>Magallana</taxon>
    </lineage>
</organism>
<evidence type="ECO:0000313" key="1">
    <source>
        <dbReference type="EnsemblMetazoa" id="G9726.2:cds"/>
    </source>
</evidence>
<dbReference type="Proteomes" id="UP000005408">
    <property type="component" value="Unassembled WGS sequence"/>
</dbReference>
<dbReference type="PANTHER" id="PTHR11373">
    <property type="entry name" value="DEOXYNUCLEOSIDE TRIPHOSPHATE TRIPHOSPHOHYDROLASE"/>
    <property type="match status" value="1"/>
</dbReference>
<dbReference type="GO" id="GO:0008832">
    <property type="term" value="F:dGTPase activity"/>
    <property type="evidence" value="ECO:0007669"/>
    <property type="project" value="TreeGrafter"/>
</dbReference>
<sequence length="92" mass="10865">MLGIANSFDHTRCMKSARVVEVDGEKQICFRDKEVQNLYEMFHTRVRLYREAYEHCVGNTIEIMISEAMKMADKFIKIPGKNKYRNIIPLSY</sequence>
<dbReference type="InterPro" id="IPR050135">
    <property type="entry name" value="dGTPase-like"/>
</dbReference>
<proteinExistence type="predicted"/>
<protein>
    <submittedName>
        <fullName evidence="1">Uncharacterized protein</fullName>
    </submittedName>
</protein>
<dbReference type="GO" id="GO:0006203">
    <property type="term" value="P:dGTP catabolic process"/>
    <property type="evidence" value="ECO:0007669"/>
    <property type="project" value="TreeGrafter"/>
</dbReference>
<dbReference type="GO" id="GO:0005634">
    <property type="term" value="C:nucleus"/>
    <property type="evidence" value="ECO:0007669"/>
    <property type="project" value="TreeGrafter"/>
</dbReference>
<dbReference type="AlphaFoldDB" id="A0A8W8P365"/>
<evidence type="ECO:0000313" key="2">
    <source>
        <dbReference type="Proteomes" id="UP000005408"/>
    </source>
</evidence>
<dbReference type="PANTHER" id="PTHR11373:SF4">
    <property type="entry name" value="DEOXYNUCLEOSIDE TRIPHOSPHATE TRIPHOSPHOHYDROLASE SAMHD1"/>
    <property type="match status" value="1"/>
</dbReference>
<accession>A0A8W8P365</accession>
<dbReference type="EnsemblMetazoa" id="G9726.2">
    <property type="protein sequence ID" value="G9726.2:cds"/>
    <property type="gene ID" value="G9726"/>
</dbReference>
<reference evidence="1" key="1">
    <citation type="submission" date="2022-08" db="UniProtKB">
        <authorList>
            <consortium name="EnsemblMetazoa"/>
        </authorList>
    </citation>
    <scope>IDENTIFICATION</scope>
    <source>
        <strain evidence="1">05x7-T-G4-1.051#20</strain>
    </source>
</reference>
<name>A0A8W8P365_MAGGI</name>
<dbReference type="SUPFAM" id="SSF109604">
    <property type="entry name" value="HD-domain/PDEase-like"/>
    <property type="match status" value="1"/>
</dbReference>